<keyword evidence="3" id="KW-1185">Reference proteome</keyword>
<evidence type="ECO:0000313" key="3">
    <source>
        <dbReference type="Proteomes" id="UP000309215"/>
    </source>
</evidence>
<organism evidence="2 3">
    <name type="scientific">Polyangium fumosum</name>
    <dbReference type="NCBI Taxonomy" id="889272"/>
    <lineage>
        <taxon>Bacteria</taxon>
        <taxon>Pseudomonadati</taxon>
        <taxon>Myxococcota</taxon>
        <taxon>Polyangia</taxon>
        <taxon>Polyangiales</taxon>
        <taxon>Polyangiaceae</taxon>
        <taxon>Polyangium</taxon>
    </lineage>
</organism>
<dbReference type="EMBL" id="SSMQ01000012">
    <property type="protein sequence ID" value="TKD08864.1"/>
    <property type="molecule type" value="Genomic_DNA"/>
</dbReference>
<keyword evidence="1" id="KW-0732">Signal</keyword>
<dbReference type="Proteomes" id="UP000309215">
    <property type="component" value="Unassembled WGS sequence"/>
</dbReference>
<dbReference type="AlphaFoldDB" id="A0A4V5PPW3"/>
<name>A0A4V5PPW3_9BACT</name>
<feature type="signal peptide" evidence="1">
    <location>
        <begin position="1"/>
        <end position="28"/>
    </location>
</feature>
<evidence type="ECO:0008006" key="4">
    <source>
        <dbReference type="Google" id="ProtNLM"/>
    </source>
</evidence>
<sequence>MERTKARSAALLSLVAALALPTPTRADAVPPPPTSCPSETHGITGHAGTGCAPDTCPLGSNPAVCDASARPCCLMEVCSPRDARSCAPGQACVEVRMCVAPGVIPMRGHRVGEWREAVSYVNEDKGCAPGSTQEIVATCMTKTTSAVSAPGRRRGGGICSMGLDGADESPALPLAAGGMVCLGVWARRRKARC</sequence>
<dbReference type="RefSeq" id="WP_136929463.1">
    <property type="nucleotide sequence ID" value="NZ_SSMQ01000012.1"/>
</dbReference>
<protein>
    <recommendedName>
        <fullName evidence="4">Secreted protein</fullName>
    </recommendedName>
</protein>
<feature type="chain" id="PRO_5020555729" description="Secreted protein" evidence="1">
    <location>
        <begin position="29"/>
        <end position="193"/>
    </location>
</feature>
<evidence type="ECO:0000313" key="2">
    <source>
        <dbReference type="EMBL" id="TKD08864.1"/>
    </source>
</evidence>
<accession>A0A4V5PPW3</accession>
<evidence type="ECO:0000256" key="1">
    <source>
        <dbReference type="SAM" id="SignalP"/>
    </source>
</evidence>
<dbReference type="OrthoDB" id="9832402at2"/>
<gene>
    <name evidence="2" type="ORF">E8A74_13820</name>
</gene>
<reference evidence="2 3" key="1">
    <citation type="submission" date="2019-04" db="EMBL/GenBank/DDBJ databases">
        <authorList>
            <person name="Li Y."/>
            <person name="Wang J."/>
        </authorList>
    </citation>
    <scope>NUCLEOTIDE SEQUENCE [LARGE SCALE GENOMIC DNA]</scope>
    <source>
        <strain evidence="2 3">DSM 14668</strain>
    </source>
</reference>
<comment type="caution">
    <text evidence="2">The sequence shown here is derived from an EMBL/GenBank/DDBJ whole genome shotgun (WGS) entry which is preliminary data.</text>
</comment>
<proteinExistence type="predicted"/>